<keyword evidence="4" id="KW-0067">ATP-binding</keyword>
<reference evidence="6 7" key="1">
    <citation type="submission" date="2017-07" db="EMBL/GenBank/DDBJ databases">
        <title>Phylogenetic study on the rhizospheric bacterium Ochrobactrum sp. A44.</title>
        <authorList>
            <person name="Krzyzanowska D.M."/>
            <person name="Ossowicki A."/>
            <person name="Rajewska M."/>
            <person name="Maciag T."/>
            <person name="Kaczynski Z."/>
            <person name="Czerwicka M."/>
            <person name="Jafra S."/>
        </authorList>
    </citation>
    <scope>NUCLEOTIDE SEQUENCE [LARGE SCALE GENOMIC DNA]</scope>
    <source>
        <strain evidence="6 7">A44</strain>
        <plasmid evidence="6 7">unnamed1</plasmid>
    </source>
</reference>
<dbReference type="Pfam" id="PF00005">
    <property type="entry name" value="ABC_tran"/>
    <property type="match status" value="2"/>
</dbReference>
<dbReference type="InterPro" id="IPR050107">
    <property type="entry name" value="ABC_carbohydrate_import_ATPase"/>
</dbReference>
<evidence type="ECO:0000256" key="1">
    <source>
        <dbReference type="ARBA" id="ARBA00004533"/>
    </source>
</evidence>
<gene>
    <name evidence="6" type="ORF">CES85_3519</name>
</gene>
<feature type="domain" description="ABC transporter" evidence="5">
    <location>
        <begin position="282"/>
        <end position="526"/>
    </location>
</feature>
<dbReference type="InterPro" id="IPR027417">
    <property type="entry name" value="P-loop_NTPase"/>
</dbReference>
<dbReference type="InterPro" id="IPR017871">
    <property type="entry name" value="ABC_transporter-like_CS"/>
</dbReference>
<dbReference type="SUPFAM" id="SSF52540">
    <property type="entry name" value="P-loop containing nucleoside triphosphate hydrolases"/>
    <property type="match status" value="2"/>
</dbReference>
<feature type="domain" description="ABC transporter" evidence="5">
    <location>
        <begin position="25"/>
        <end position="258"/>
    </location>
</feature>
<sequence length="528" mass="56267">MKDSEMQASVISVAIPSSSNEKPFVGLRGITKRFPGVVANNNVSTDIWPGEVHVLLGENGAGKSTLVGMLSGLQQPDEGFIEIDGSAVNITSPRHALTLGIGTVFQHSMLVPSLTVVDNFTLGGKWWRKPDRSGLAKGIIETASRVGLRVDPFAMVSSLSLGERQQVEILRALMRGSRCLILDEATAMLTPNEAVSLGQLMRRLVAEGLAVIFITHKLNEALAYGDRISVLRLGKNAGAITPDELSANSDKQNTANIIRLMFGQSAPDDNASDYRTTRELGSVVLEVSKLNSNAGRIPVHDFSIILRSKEVLGIAGIDGNGQKELAEALAGQTACSGSVRLHGAEIGSLTVGERRAAGLRYVTDDRLGEGTVGAFAVATNFLLKDIGASPFWKKGIEKPQAIRSQAQEHVRNFDIRTPDVQTPVGTLSGGNIQKVLLARELTGSAEAVIFAKPTYGLDVKNIQATRQRIRDAADAGKAVLLISTDLDELLELADRVAVIDQGRVVGTVQNGVGARDAIGRLMSTGEEE</sequence>
<evidence type="ECO:0000313" key="7">
    <source>
        <dbReference type="Proteomes" id="UP000215256"/>
    </source>
</evidence>
<dbReference type="AlphaFoldDB" id="A0A248UPU3"/>
<evidence type="ECO:0000256" key="3">
    <source>
        <dbReference type="ARBA" id="ARBA00022741"/>
    </source>
</evidence>
<proteinExistence type="inferred from homology"/>
<keyword evidence="3" id="KW-0547">Nucleotide-binding</keyword>
<name>A0A248UPU3_9HYPH</name>
<dbReference type="GO" id="GO:0005886">
    <property type="term" value="C:plasma membrane"/>
    <property type="evidence" value="ECO:0007669"/>
    <property type="project" value="UniProtKB-SubCell"/>
</dbReference>
<comment type="similarity">
    <text evidence="2">Belongs to the ABC transporter superfamily.</text>
</comment>
<dbReference type="PROSITE" id="PS50893">
    <property type="entry name" value="ABC_TRANSPORTER_2"/>
    <property type="match status" value="2"/>
</dbReference>
<evidence type="ECO:0000313" key="6">
    <source>
        <dbReference type="EMBL" id="ASV88570.1"/>
    </source>
</evidence>
<accession>A0A248UPU3</accession>
<protein>
    <submittedName>
        <fullName evidence="6">ABC transporter family protein</fullName>
    </submittedName>
</protein>
<keyword evidence="6" id="KW-0614">Plasmid</keyword>
<dbReference type="PROSITE" id="PS00211">
    <property type="entry name" value="ABC_TRANSPORTER_1"/>
    <property type="match status" value="1"/>
</dbReference>
<dbReference type="CDD" id="cd03216">
    <property type="entry name" value="ABC_Carb_Monos_I"/>
    <property type="match status" value="1"/>
</dbReference>
<dbReference type="RefSeq" id="WP_244923331.1">
    <property type="nucleotide sequence ID" value="NZ_CP022605.1"/>
</dbReference>
<dbReference type="InterPro" id="IPR003593">
    <property type="entry name" value="AAA+_ATPase"/>
</dbReference>
<dbReference type="EMBL" id="CP022605">
    <property type="protein sequence ID" value="ASV88570.1"/>
    <property type="molecule type" value="Genomic_DNA"/>
</dbReference>
<dbReference type="GO" id="GO:0005524">
    <property type="term" value="F:ATP binding"/>
    <property type="evidence" value="ECO:0007669"/>
    <property type="project" value="UniProtKB-KW"/>
</dbReference>
<geneLocation type="plasmid" evidence="6 7">
    <name>unnamed1</name>
</geneLocation>
<dbReference type="CDD" id="cd03215">
    <property type="entry name" value="ABC_Carb_Monos_II"/>
    <property type="match status" value="1"/>
</dbReference>
<dbReference type="PANTHER" id="PTHR43790">
    <property type="entry name" value="CARBOHYDRATE TRANSPORT ATP-BINDING PROTEIN MG119-RELATED"/>
    <property type="match status" value="1"/>
</dbReference>
<comment type="subcellular location">
    <subcellularLocation>
        <location evidence="1">Cell inner membrane</location>
    </subcellularLocation>
</comment>
<dbReference type="SMART" id="SM00382">
    <property type="entry name" value="AAA"/>
    <property type="match status" value="2"/>
</dbReference>
<evidence type="ECO:0000256" key="2">
    <source>
        <dbReference type="ARBA" id="ARBA00005417"/>
    </source>
</evidence>
<dbReference type="GO" id="GO:0016887">
    <property type="term" value="F:ATP hydrolysis activity"/>
    <property type="evidence" value="ECO:0007669"/>
    <property type="project" value="InterPro"/>
</dbReference>
<dbReference type="Proteomes" id="UP000215256">
    <property type="component" value="Plasmid unnamed1"/>
</dbReference>
<dbReference type="InterPro" id="IPR003439">
    <property type="entry name" value="ABC_transporter-like_ATP-bd"/>
</dbReference>
<dbReference type="PANTHER" id="PTHR43790:SF4">
    <property type="entry name" value="GUANOSINE IMPORT ATP-BINDING PROTEIN NUPO"/>
    <property type="match status" value="1"/>
</dbReference>
<evidence type="ECO:0000259" key="5">
    <source>
        <dbReference type="PROSITE" id="PS50893"/>
    </source>
</evidence>
<organism evidence="6 7">
    <name type="scientific">Ochrobactrum quorumnocens</name>
    <dbReference type="NCBI Taxonomy" id="271865"/>
    <lineage>
        <taxon>Bacteria</taxon>
        <taxon>Pseudomonadati</taxon>
        <taxon>Pseudomonadota</taxon>
        <taxon>Alphaproteobacteria</taxon>
        <taxon>Hyphomicrobiales</taxon>
        <taxon>Brucellaceae</taxon>
        <taxon>Brucella/Ochrobactrum group</taxon>
        <taxon>Ochrobactrum</taxon>
    </lineage>
</organism>
<evidence type="ECO:0000256" key="4">
    <source>
        <dbReference type="ARBA" id="ARBA00022840"/>
    </source>
</evidence>
<dbReference type="Gene3D" id="3.40.50.300">
    <property type="entry name" value="P-loop containing nucleotide triphosphate hydrolases"/>
    <property type="match status" value="2"/>
</dbReference>
<dbReference type="KEGG" id="och:CES85_3519"/>